<evidence type="ECO:0000256" key="9">
    <source>
        <dbReference type="SAM" id="MobiDB-lite"/>
    </source>
</evidence>
<feature type="coiled-coil region" evidence="8">
    <location>
        <begin position="1055"/>
        <end position="1152"/>
    </location>
</feature>
<proteinExistence type="inferred from homology"/>
<keyword evidence="3 7" id="KW-0067">ATP-binding</keyword>
<dbReference type="PROSITE" id="PS50067">
    <property type="entry name" value="KINESIN_MOTOR_2"/>
    <property type="match status" value="1"/>
</dbReference>
<dbReference type="InterPro" id="IPR019821">
    <property type="entry name" value="Kinesin_motor_CS"/>
</dbReference>
<feature type="compositionally biased region" description="Polar residues" evidence="9">
    <location>
        <begin position="20"/>
        <end position="38"/>
    </location>
</feature>
<dbReference type="Pfam" id="PF00225">
    <property type="entry name" value="Kinesin"/>
    <property type="match status" value="1"/>
</dbReference>
<feature type="compositionally biased region" description="Basic and acidic residues" evidence="9">
    <location>
        <begin position="1198"/>
        <end position="1213"/>
    </location>
</feature>
<dbReference type="PANTHER" id="PTHR37739">
    <property type="entry name" value="KINESIN-LIKE PROTEIN KIN-12D"/>
    <property type="match status" value="1"/>
</dbReference>
<dbReference type="FunFam" id="3.40.850.10:FF:000052">
    <property type="entry name" value="Kinesin-like protein KIN-12F"/>
    <property type="match status" value="1"/>
</dbReference>
<dbReference type="SMART" id="SM00129">
    <property type="entry name" value="KISc"/>
    <property type="match status" value="1"/>
</dbReference>
<protein>
    <recommendedName>
        <fullName evidence="10">Kinesin motor domain-containing protein</fullName>
    </recommendedName>
</protein>
<gene>
    <name evidence="11" type="ORF">DKX38_021435</name>
</gene>
<feature type="coiled-coil region" evidence="8">
    <location>
        <begin position="965"/>
        <end position="1027"/>
    </location>
</feature>
<feature type="compositionally biased region" description="Low complexity" evidence="9">
    <location>
        <begin position="572"/>
        <end position="588"/>
    </location>
</feature>
<evidence type="ECO:0000313" key="12">
    <source>
        <dbReference type="Proteomes" id="UP000326939"/>
    </source>
</evidence>
<reference evidence="12" key="1">
    <citation type="journal article" date="2019" name="Gigascience">
        <title>De novo genome assembly of the endangered Acer yangbiense, a plant species with extremely small populations endemic to Yunnan Province, China.</title>
        <authorList>
            <person name="Yang J."/>
            <person name="Wariss H.M."/>
            <person name="Tao L."/>
            <person name="Zhang R."/>
            <person name="Yun Q."/>
            <person name="Hollingsworth P."/>
            <person name="Dao Z."/>
            <person name="Luo G."/>
            <person name="Guo H."/>
            <person name="Ma Y."/>
            <person name="Sun W."/>
        </authorList>
    </citation>
    <scope>NUCLEOTIDE SEQUENCE [LARGE SCALE GENOMIC DNA]</scope>
    <source>
        <strain evidence="12">cv. br00</strain>
    </source>
</reference>
<dbReference type="GO" id="GO:0007018">
    <property type="term" value="P:microtubule-based movement"/>
    <property type="evidence" value="ECO:0007669"/>
    <property type="project" value="InterPro"/>
</dbReference>
<feature type="compositionally biased region" description="Basic and acidic residues" evidence="9">
    <location>
        <begin position="557"/>
        <end position="569"/>
    </location>
</feature>
<dbReference type="Gene3D" id="3.40.850.10">
    <property type="entry name" value="Kinesin motor domain"/>
    <property type="match status" value="1"/>
</dbReference>
<keyword evidence="4 8" id="KW-0175">Coiled coil</keyword>
<keyword evidence="1" id="KW-0493">Microtubule</keyword>
<feature type="coiled-coil region" evidence="8">
    <location>
        <begin position="400"/>
        <end position="427"/>
    </location>
</feature>
<dbReference type="InterPro" id="IPR001752">
    <property type="entry name" value="Kinesin_motor_dom"/>
</dbReference>
<evidence type="ECO:0000313" key="11">
    <source>
        <dbReference type="EMBL" id="KAB5527588.1"/>
    </source>
</evidence>
<accession>A0A5N5K7U2</accession>
<dbReference type="PRINTS" id="PR00380">
    <property type="entry name" value="KINESINHEAVY"/>
</dbReference>
<dbReference type="GO" id="GO:0005524">
    <property type="term" value="F:ATP binding"/>
    <property type="evidence" value="ECO:0007669"/>
    <property type="project" value="UniProtKB-UniRule"/>
</dbReference>
<dbReference type="GO" id="GO:0080175">
    <property type="term" value="P:phragmoplast microtubule organization"/>
    <property type="evidence" value="ECO:0007669"/>
    <property type="project" value="UniProtKB-ARBA"/>
</dbReference>
<dbReference type="GO" id="GO:0007112">
    <property type="term" value="P:male meiosis cytokinesis"/>
    <property type="evidence" value="ECO:0007669"/>
    <property type="project" value="UniProtKB-ARBA"/>
</dbReference>
<evidence type="ECO:0000256" key="7">
    <source>
        <dbReference type="PROSITE-ProRule" id="PRU00283"/>
    </source>
</evidence>
<dbReference type="InterPro" id="IPR044986">
    <property type="entry name" value="KIF15/KIN-12"/>
</dbReference>
<evidence type="ECO:0000256" key="2">
    <source>
        <dbReference type="ARBA" id="ARBA00022741"/>
    </source>
</evidence>
<dbReference type="GO" id="GO:0003777">
    <property type="term" value="F:microtubule motor activity"/>
    <property type="evidence" value="ECO:0007669"/>
    <property type="project" value="InterPro"/>
</dbReference>
<keyword evidence="5 7" id="KW-0505">Motor protein</keyword>
<dbReference type="GO" id="GO:0008017">
    <property type="term" value="F:microtubule binding"/>
    <property type="evidence" value="ECO:0007669"/>
    <property type="project" value="InterPro"/>
</dbReference>
<keyword evidence="12" id="KW-1185">Reference proteome</keyword>
<dbReference type="InterPro" id="IPR027417">
    <property type="entry name" value="P-loop_NTPase"/>
</dbReference>
<feature type="region of interest" description="Disordered" evidence="9">
    <location>
        <begin position="1"/>
        <end position="86"/>
    </location>
</feature>
<feature type="region of interest" description="Disordered" evidence="9">
    <location>
        <begin position="1160"/>
        <end position="1232"/>
    </location>
</feature>
<feature type="compositionally biased region" description="Polar residues" evidence="9">
    <location>
        <begin position="620"/>
        <end position="645"/>
    </location>
</feature>
<dbReference type="GO" id="GO:0055046">
    <property type="term" value="P:microgametogenesis"/>
    <property type="evidence" value="ECO:0007669"/>
    <property type="project" value="UniProtKB-ARBA"/>
</dbReference>
<keyword evidence="2 7" id="KW-0547">Nucleotide-binding</keyword>
<dbReference type="PANTHER" id="PTHR37739:SF16">
    <property type="entry name" value="KINESIN-LIKE PROTEIN"/>
    <property type="match status" value="1"/>
</dbReference>
<dbReference type="InterPro" id="IPR036961">
    <property type="entry name" value="Kinesin_motor_dom_sf"/>
</dbReference>
<feature type="region of interest" description="Disordered" evidence="9">
    <location>
        <begin position="531"/>
        <end position="659"/>
    </location>
</feature>
<feature type="domain" description="Kinesin motor" evidence="10">
    <location>
        <begin position="53"/>
        <end position="393"/>
    </location>
</feature>
<evidence type="ECO:0000256" key="3">
    <source>
        <dbReference type="ARBA" id="ARBA00022840"/>
    </source>
</evidence>
<dbReference type="Proteomes" id="UP000326939">
    <property type="component" value="Chromosome 14"/>
</dbReference>
<evidence type="ECO:0000256" key="6">
    <source>
        <dbReference type="ARBA" id="ARBA00034488"/>
    </source>
</evidence>
<evidence type="ECO:0000259" key="10">
    <source>
        <dbReference type="PROSITE" id="PS50067"/>
    </source>
</evidence>
<sequence length="1267" mass="142051">MKHFMLPRNTILREAAAAHNEQSQNPSSHKTKPSQSPSRRVKSSKENAPPPDPNSITPDLKPSPSTASAKLKSPLPPRPPSSNPLKRKLSIETFPENSVSDSGVKLDMFQLVGAPLVENCLAGFNSSVFAYGQTGSGKTYTMWGPANVLSDENFLCDQQGLTPRVFQRLFDRINEEQIKHTDKQLKYQCRCSFLEIYNEQITDLLDPSQRNLQIREDMQTGVYVDNLREECVFTMKDVTQLLIKGLSNRRTGATSINTESSRSHSVFTCVVESRCKSVAGGMSSLKTSRINLVDLAGSERQKLTGAAGERLKEAGNINRSLSQLGNLINILAEVSQTGKQRHIPYRDSRLTFLLQESLGGNAKLVMVCAISPAQSCKSETFSTLRFAQRAKAVKNKAVVNEEMEGDVNHLREVIRQLRDELHRVKANSNNPTGWDPRKSLNILKSLIHPLPRLPEVDEDGDEMMEIDEEAVEKLCIQVGLGPAGATYQNYVDEGRSIIDQGTEDTDVNMEETIPEQAEKLEILISGCAEPARNNTSESCKEPADEKRTLRSSISKSITEESPNKMEFRSYRTSSGSQSGISISISSTGEPNGSQKETGNCVSPSSLSIVPSEMSPVLKSPTPSVSPRPNISRKSLRTSSMLTASQKDAMDESKSGPENLCIPFAKSESSTALIPQTSKSFLAPTEHLAASLHRGLEIIDSHRKSSILRRSSFRFSYKPEESKPILLVDKVDVGVQTFPQDYEISETETALLCVNCKTQLEVKDADDSTNLQLVPVDGSESNDIHKTQVPKAVEKVLAGAIRREMALEEFCAKQAFEITQLNRLVQQYKHERECNAIIGQTREDKILRLESLMDGVLPSKDFMDEELAALMHEHELLKERYENHPEVARTNIELKRVQDELEHYRNFYDLGEREILLEEIQDLRSQLQYYTDSSSPSESTEESPDEKLELERTQWMEAESKWISLAEELRTELDASRALTEKLKQELDTEKKCAEELNEAMQMAMEGHARMLEQYADLEEKHIQLLARHRQIHEGIEDVKKAASKAGVRGAESKFINALAAEISALKAEREKERRYFIDESRGLQSQLRDTAEAVQAAGELLVRLKEAEEAAAAAERRAMEAEQEAVKANKQINKLKRKHENEISSLKEVVAESRLLKEGRRPTDNDCNMPKYDAGEPLSEGGQQWREHENEISSLKEPVAESRLPKEGIRPTDNDCNMPKYDAGEPLSEGDQQWREEFEPFYTSKDGELSKLAEPSSWFSGYDRCNI</sequence>
<dbReference type="SUPFAM" id="SSF52540">
    <property type="entry name" value="P-loop containing nucleoside triphosphate hydrolases"/>
    <property type="match status" value="1"/>
</dbReference>
<evidence type="ECO:0000256" key="5">
    <source>
        <dbReference type="ARBA" id="ARBA00023175"/>
    </source>
</evidence>
<evidence type="ECO:0000256" key="4">
    <source>
        <dbReference type="ARBA" id="ARBA00023054"/>
    </source>
</evidence>
<feature type="binding site" evidence="7">
    <location>
        <begin position="132"/>
        <end position="139"/>
    </location>
    <ligand>
        <name>ATP</name>
        <dbReference type="ChEBI" id="CHEBI:30616"/>
    </ligand>
</feature>
<dbReference type="PROSITE" id="PS00411">
    <property type="entry name" value="KINESIN_MOTOR_1"/>
    <property type="match status" value="1"/>
</dbReference>
<comment type="caution">
    <text evidence="11">The sequence shown here is derived from an EMBL/GenBank/DDBJ whole genome shotgun (WGS) entry which is preliminary data.</text>
</comment>
<dbReference type="AlphaFoldDB" id="A0A5N5K7U2"/>
<dbReference type="EMBL" id="VDCV01000014">
    <property type="protein sequence ID" value="KAB5527588.1"/>
    <property type="molecule type" value="Genomic_DNA"/>
</dbReference>
<evidence type="ECO:0000256" key="8">
    <source>
        <dbReference type="SAM" id="Coils"/>
    </source>
</evidence>
<dbReference type="GO" id="GO:0009524">
    <property type="term" value="C:phragmoplast"/>
    <property type="evidence" value="ECO:0007669"/>
    <property type="project" value="UniProtKB-ARBA"/>
</dbReference>
<dbReference type="GO" id="GO:0005874">
    <property type="term" value="C:microtubule"/>
    <property type="evidence" value="ECO:0007669"/>
    <property type="project" value="UniProtKB-KW"/>
</dbReference>
<evidence type="ECO:0000256" key="1">
    <source>
        <dbReference type="ARBA" id="ARBA00022701"/>
    </source>
</evidence>
<comment type="similarity">
    <text evidence="6">Belongs to the TRAFAC class myosin-kinesin ATPase superfamily. Kinesin family. KIN-12 subfamily.</text>
</comment>
<organism evidence="11 12">
    <name type="scientific">Salix brachista</name>
    <dbReference type="NCBI Taxonomy" id="2182728"/>
    <lineage>
        <taxon>Eukaryota</taxon>
        <taxon>Viridiplantae</taxon>
        <taxon>Streptophyta</taxon>
        <taxon>Embryophyta</taxon>
        <taxon>Tracheophyta</taxon>
        <taxon>Spermatophyta</taxon>
        <taxon>Magnoliopsida</taxon>
        <taxon>eudicotyledons</taxon>
        <taxon>Gunneridae</taxon>
        <taxon>Pentapetalae</taxon>
        <taxon>rosids</taxon>
        <taxon>fabids</taxon>
        <taxon>Malpighiales</taxon>
        <taxon>Salicaceae</taxon>
        <taxon>Saliceae</taxon>
        <taxon>Salix</taxon>
    </lineage>
</organism>
<name>A0A5N5K7U2_9ROSI</name>
<feature type="compositionally biased region" description="Basic and acidic residues" evidence="9">
    <location>
        <begin position="538"/>
        <end position="548"/>
    </location>
</feature>
<feature type="compositionally biased region" description="Polar residues" evidence="9">
    <location>
        <begin position="589"/>
        <end position="608"/>
    </location>
</feature>